<reference evidence="3" key="1">
    <citation type="submission" date="2019-10" db="EMBL/GenBank/DDBJ databases">
        <authorList>
            <person name="Soares A.E.R."/>
            <person name="Aleixo A."/>
            <person name="Schneider P."/>
            <person name="Miyaki C.Y."/>
            <person name="Schneider M.P."/>
            <person name="Mello C."/>
            <person name="Vasconcelos A.T.R."/>
        </authorList>
    </citation>
    <scope>NUCLEOTIDE SEQUENCE</scope>
    <source>
        <tissue evidence="3">Muscle</tissue>
    </source>
</reference>
<comment type="caution">
    <text evidence="3">The sequence shown here is derived from an EMBL/GenBank/DDBJ whole genome shotgun (WGS) entry which is preliminary data.</text>
</comment>
<evidence type="ECO:0000313" key="4">
    <source>
        <dbReference type="Proteomes" id="UP001145742"/>
    </source>
</evidence>
<evidence type="ECO:0000256" key="1">
    <source>
        <dbReference type="SAM" id="MobiDB-lite"/>
    </source>
</evidence>
<dbReference type="SUPFAM" id="SSF53300">
    <property type="entry name" value="vWA-like"/>
    <property type="match status" value="1"/>
</dbReference>
<feature type="domain" description="VWFA" evidence="2">
    <location>
        <begin position="1718"/>
        <end position="1880"/>
    </location>
</feature>
<dbReference type="Gene3D" id="3.40.50.410">
    <property type="entry name" value="von Willebrand factor, type A domain"/>
    <property type="match status" value="1"/>
</dbReference>
<gene>
    <name evidence="3" type="primary">Vwa8</name>
    <name evidence="3" type="ORF">WISP_51912</name>
</gene>
<dbReference type="PANTHER" id="PTHR21610">
    <property type="entry name" value="VON WILLEBRAND FACTOR A DOMAIN-CONTAINING PROTEIN 8"/>
    <property type="match status" value="1"/>
</dbReference>
<protein>
    <submittedName>
        <fullName evidence="3">von Willebrand factor A domain-containing protein 8</fullName>
    </submittedName>
</protein>
<feature type="compositionally biased region" description="Gly residues" evidence="1">
    <location>
        <begin position="1572"/>
        <end position="1589"/>
    </location>
</feature>
<evidence type="ECO:0000259" key="2">
    <source>
        <dbReference type="PROSITE" id="PS50234"/>
    </source>
</evidence>
<dbReference type="InterPro" id="IPR027417">
    <property type="entry name" value="P-loop_NTPase"/>
</dbReference>
<proteinExistence type="predicted"/>
<dbReference type="Gene3D" id="3.40.50.300">
    <property type="entry name" value="P-loop containing nucleotide triphosphate hydrolases"/>
    <property type="match status" value="3"/>
</dbReference>
<feature type="region of interest" description="Disordered" evidence="1">
    <location>
        <begin position="1550"/>
        <end position="1589"/>
    </location>
</feature>
<evidence type="ECO:0000313" key="3">
    <source>
        <dbReference type="EMBL" id="KAJ7419852.1"/>
    </source>
</evidence>
<dbReference type="InterPro" id="IPR002035">
    <property type="entry name" value="VWF_A"/>
</dbReference>
<keyword evidence="4" id="KW-1185">Reference proteome</keyword>
<organism evidence="3 4">
    <name type="scientific">Willisornis vidua</name>
    <name type="common">Xingu scale-backed antbird</name>
    <dbReference type="NCBI Taxonomy" id="1566151"/>
    <lineage>
        <taxon>Eukaryota</taxon>
        <taxon>Metazoa</taxon>
        <taxon>Chordata</taxon>
        <taxon>Craniata</taxon>
        <taxon>Vertebrata</taxon>
        <taxon>Euteleostomi</taxon>
        <taxon>Archelosauria</taxon>
        <taxon>Archosauria</taxon>
        <taxon>Dinosauria</taxon>
        <taxon>Saurischia</taxon>
        <taxon>Theropoda</taxon>
        <taxon>Coelurosauria</taxon>
        <taxon>Aves</taxon>
        <taxon>Neognathae</taxon>
        <taxon>Neoaves</taxon>
        <taxon>Telluraves</taxon>
        <taxon>Australaves</taxon>
        <taxon>Passeriformes</taxon>
        <taxon>Thamnophilidae</taxon>
        <taxon>Willisornis</taxon>
    </lineage>
</organism>
<dbReference type="InterPro" id="IPR039891">
    <property type="entry name" value="VWA8"/>
</dbReference>
<dbReference type="Pfam" id="PF07728">
    <property type="entry name" value="AAA_5"/>
    <property type="match status" value="3"/>
</dbReference>
<dbReference type="PANTHER" id="PTHR21610:SF9">
    <property type="entry name" value="VON WILLEBRAND FACTOR A DOMAIN-CONTAINING PROTEIN 8"/>
    <property type="match status" value="1"/>
</dbReference>
<sequence>MPKFSPSLQLPLLQLRRLELEMLPLYSVAHCGLSGRNRPDHLNSPSQLPYKADIDTNIVSVLECDTVTIGDVSFKLKTPKNPELVPQNYMTDSLAQSVVHHLRWIMQKDLLGQDVFLIGPPGPLRRSIAMQYLCSLFVSVLLNIFIDDLDEGIKCTLSQFAGDTKKSGSVDLEDSKTLQRDLDRLDQGVEANSVRFNKCAVRAATEGRILVLEGLEKAERNVLPVLNNLLENREMQLEDGRFLMSAERYDKLLQDHTKSELDAWKIVRVSEDFRVIALGLPVPKYSGNPLDPPLRSRFQARDVYHLPFKDHLQLLYSIGSNISTERISQLLSFATTLCCQESSSLGLPDFPLDSLSAAVQILDSFPMMSIQHVIDRLYPYDIFLGKEGRTAVKDMLKRFELQDSKNHLRPRKITKVESVHGNKPFKADVTIQIGEKEVTFQVPAGTGLLKSHPRSDTFIRTSSHNQLLAEMMQSHMVKDMCLIGGKGCGKTVIAKEFADMLGYSIEPIMLYQDMTARDLLQQRYTLPNGDTAWRPSPLVTAALEGKLVILDGIHRINPGTLAVLQRLIHDRELTLYDGTRLLREDRYQNLKEELQLSDEKLQERLTSDVTRCYCKIPNVPSVAVEQLLSLTHKLRDTNDATAQSLASFLSTRQLLRICRRLSQHPDESLYDAVNKACLSRFLPNLARSALHKNLQDSGIETGPDDTKKLEEKDYTCEINNGILKIGSVTMPVYNSAEKMKVPDVLFYENAQHMMVMEDMLKDFLLGEHLLLVGNQGVVVAKVQDPALGLVELHPIGISPEEISLSMRDTTVQSLTLQPSVKDGLIIYEDSPLVKAVKFGHILVIDEADKAPTNVTCILKTLVESGEMVLSDGRRIVANHAHVEGRENVIVIHPDFRMIVLANRPGFPFLGNDFFGTLGDIFSCHAVDNPKPQSELAMLKQYGPDVPEPILQKLVAAFGELRSLADQGIINYPYSTREVVNIVKHLQKFPTEGLANVVRNVFDFDSYNNEMREILYKTLHKYGIPIGAKPTNVQLAKELPLPDHKFMGYWKVDQSGNAQQKLLCPSGTQKIDVKGPVYLNIQGFPLERHEARSLNFTEELAFWTLPLDEINIVCDVTVTKEEEPENVLYVTTCNPVALYFMNVSSKSGYFVDLYDLFPRTVGSVWQPFVTVAPLGNPLKGQVVLHEEESNVVLLLDTSNGALRQLLLLPDAQESPKRTSWWSNKEEMSNYKMCREFSHKNWLVFYKEAGNHLIVLDVLEGQTHTISLPINVKSVFLAAEDRWLLLENETNKKFLLTKRAHMEARDSEVCQLYALSEEPAEMGFGLTTASELCVPHAVSSDQLSSENLSAAVGQKISSPNRIFSDEHNYATIVIGFPDLLSPSEVYSWKRNASLSQKRASPSDPFYYGPQRKTGAAKQTNCVTLLASNQIVRILAPGDVPLKDIYPKDVTPPPAAGYLEVTDLNSKKIKYIAIPRSQSLSPYTSWLSKISDADALLAPLGKVGLVTVDMGGGVRLWETGLESLQRSLQDWRNMIGQEDGRPVQITIQRDSGLDVTSPKHGKVDPDNMPHVGGNTWAGGTGGRDTAGLGGKGGPYRLDAGHRVYQISQAEKDAVPEEVKRAAREMAEKAFKQRLKEIQMSEYDASAYERFSGAVRRQVQSLRIILDNLQAKGKERQWLRHQAVGELDDAKIIDGLTGEKAIYKRRGDLEPQPGSPQQKPKRLRLVVDVSGSMYRFNGVDGRLERSMEAVCMVMEAFENYEHKFKYDIVGHSGDGFNIALVGSDKVPKNNKQRLEILKTMHAHAQFCMSGDHTLEGTEHAIREITKEEADEYFVIVLSDANLERYGIPPARFAQVLTTNTQVNAFAIFIGSLGDQADRSLAAISKPVVVTPHGVTGTLIKMEFWHVRKDAAEDTTSRSVFYCHGYQRDPPDFAADLHLYHVVKCLSITDVMLHEFKEETHSCMLEI</sequence>
<dbReference type="SUPFAM" id="SSF52540">
    <property type="entry name" value="P-loop containing nucleoside triphosphate hydrolases"/>
    <property type="match status" value="3"/>
</dbReference>
<dbReference type="Proteomes" id="UP001145742">
    <property type="component" value="Unassembled WGS sequence"/>
</dbReference>
<dbReference type="InterPro" id="IPR011704">
    <property type="entry name" value="ATPase_dyneun-rel_AAA"/>
</dbReference>
<dbReference type="PROSITE" id="PS50234">
    <property type="entry name" value="VWFA"/>
    <property type="match status" value="1"/>
</dbReference>
<dbReference type="EMBL" id="WHWB01033440">
    <property type="protein sequence ID" value="KAJ7419852.1"/>
    <property type="molecule type" value="Genomic_DNA"/>
</dbReference>
<accession>A0ABQ9DJI5</accession>
<name>A0ABQ9DJI5_9PASS</name>
<dbReference type="InterPro" id="IPR036465">
    <property type="entry name" value="vWFA_dom_sf"/>
</dbReference>